<dbReference type="Proteomes" id="UP000078348">
    <property type="component" value="Unassembled WGS sequence"/>
</dbReference>
<evidence type="ECO:0000256" key="3">
    <source>
        <dbReference type="PROSITE-ProRule" id="PRU10141"/>
    </source>
</evidence>
<keyword evidence="4" id="KW-1133">Transmembrane helix</keyword>
<dbReference type="InterPro" id="IPR011009">
    <property type="entry name" value="Kinase-like_dom_sf"/>
</dbReference>
<keyword evidence="6" id="KW-0645">Protease</keyword>
<accession>A0A196SK62</accession>
<dbReference type="CDD" id="cd05122">
    <property type="entry name" value="PKc_STE"/>
    <property type="match status" value="1"/>
</dbReference>
<dbReference type="InterPro" id="IPR017441">
    <property type="entry name" value="Protein_kinase_ATP_BS"/>
</dbReference>
<feature type="transmembrane region" description="Helical" evidence="4">
    <location>
        <begin position="777"/>
        <end position="800"/>
    </location>
</feature>
<dbReference type="GO" id="GO:0008233">
    <property type="term" value="F:peptidase activity"/>
    <property type="evidence" value="ECO:0007669"/>
    <property type="project" value="UniProtKB-KW"/>
</dbReference>
<dbReference type="GO" id="GO:0005524">
    <property type="term" value="F:ATP binding"/>
    <property type="evidence" value="ECO:0007669"/>
    <property type="project" value="UniProtKB-UniRule"/>
</dbReference>
<dbReference type="SUPFAM" id="SSF52058">
    <property type="entry name" value="L domain-like"/>
    <property type="match status" value="5"/>
</dbReference>
<dbReference type="Gene3D" id="1.10.510.10">
    <property type="entry name" value="Transferase(Phosphotransferase) domain 1"/>
    <property type="match status" value="1"/>
</dbReference>
<dbReference type="SUPFAM" id="SSF56112">
    <property type="entry name" value="Protein kinase-like (PK-like)"/>
    <property type="match status" value="1"/>
</dbReference>
<keyword evidence="4" id="KW-0812">Transmembrane</keyword>
<evidence type="ECO:0000259" key="5">
    <source>
        <dbReference type="PROSITE" id="PS50011"/>
    </source>
</evidence>
<keyword evidence="1 3" id="KW-0547">Nucleotide-binding</keyword>
<dbReference type="PANTHER" id="PTHR45832:SF18">
    <property type="entry name" value="SERINE_THREONINE-PROTEIN KINASE DST1"/>
    <property type="match status" value="1"/>
</dbReference>
<organism evidence="6 7">
    <name type="scientific">Blastocystis sp. subtype 1 (strain ATCC 50177 / NandII)</name>
    <dbReference type="NCBI Taxonomy" id="478820"/>
    <lineage>
        <taxon>Eukaryota</taxon>
        <taxon>Sar</taxon>
        <taxon>Stramenopiles</taxon>
        <taxon>Bigyra</taxon>
        <taxon>Opalozoa</taxon>
        <taxon>Opalinata</taxon>
        <taxon>Blastocystidae</taxon>
        <taxon>Blastocystis</taxon>
    </lineage>
</organism>
<evidence type="ECO:0000313" key="7">
    <source>
        <dbReference type="Proteomes" id="UP000078348"/>
    </source>
</evidence>
<evidence type="ECO:0000256" key="2">
    <source>
        <dbReference type="ARBA" id="ARBA00022840"/>
    </source>
</evidence>
<dbReference type="PANTHER" id="PTHR45832">
    <property type="entry name" value="SERINE/THREONINE-PROTEIN KINASE SAMKA-RELATED-RELATED"/>
    <property type="match status" value="1"/>
</dbReference>
<keyword evidence="6" id="KW-0378">Hydrolase</keyword>
<dbReference type="InterPro" id="IPR051931">
    <property type="entry name" value="PAK3-like"/>
</dbReference>
<name>A0A196SK62_BLAHN</name>
<dbReference type="EMBL" id="LXWW01000074">
    <property type="protein sequence ID" value="OAO16577.1"/>
    <property type="molecule type" value="Genomic_DNA"/>
</dbReference>
<comment type="caution">
    <text evidence="6">The sequence shown here is derived from an EMBL/GenBank/DDBJ whole genome shotgun (WGS) entry which is preliminary data.</text>
</comment>
<keyword evidence="2 3" id="KW-0067">ATP-binding</keyword>
<reference evidence="6 7" key="1">
    <citation type="submission" date="2016-05" db="EMBL/GenBank/DDBJ databases">
        <title>Nuclear genome of Blastocystis sp. subtype 1 NandII.</title>
        <authorList>
            <person name="Gentekaki E."/>
            <person name="Curtis B."/>
            <person name="Stairs C."/>
            <person name="Eme L."/>
            <person name="Herman E."/>
            <person name="Klimes V."/>
            <person name="Arias M.C."/>
            <person name="Elias M."/>
            <person name="Hilliou F."/>
            <person name="Klute M."/>
            <person name="Malik S.-B."/>
            <person name="Pightling A."/>
            <person name="Rachubinski R."/>
            <person name="Salas D."/>
            <person name="Schlacht A."/>
            <person name="Suga H."/>
            <person name="Archibald J."/>
            <person name="Ball S.G."/>
            <person name="Clark G."/>
            <person name="Dacks J."/>
            <person name="Van Der Giezen M."/>
            <person name="Tsaousis A."/>
            <person name="Roger A."/>
        </authorList>
    </citation>
    <scope>NUCLEOTIDE SEQUENCE [LARGE SCALE GENOMIC DNA]</scope>
    <source>
        <strain evidence="7">ATCC 50177 / NandII</strain>
    </source>
</reference>
<dbReference type="PROSITE" id="PS50011">
    <property type="entry name" value="PROTEIN_KINASE_DOM"/>
    <property type="match status" value="1"/>
</dbReference>
<dbReference type="InterPro" id="IPR000719">
    <property type="entry name" value="Prot_kinase_dom"/>
</dbReference>
<evidence type="ECO:0000256" key="4">
    <source>
        <dbReference type="SAM" id="Phobius"/>
    </source>
</evidence>
<protein>
    <submittedName>
        <fullName evidence="6">Calpain-like cysteine protease</fullName>
    </submittedName>
</protein>
<evidence type="ECO:0000313" key="6">
    <source>
        <dbReference type="EMBL" id="OAO16577.1"/>
    </source>
</evidence>
<dbReference type="GO" id="GO:0006508">
    <property type="term" value="P:proteolysis"/>
    <property type="evidence" value="ECO:0007669"/>
    <property type="project" value="UniProtKB-KW"/>
</dbReference>
<dbReference type="PROSITE" id="PS00108">
    <property type="entry name" value="PROTEIN_KINASE_ST"/>
    <property type="match status" value="1"/>
</dbReference>
<dbReference type="Gene3D" id="3.80.10.10">
    <property type="entry name" value="Ribonuclease Inhibitor"/>
    <property type="match status" value="6"/>
</dbReference>
<dbReference type="InterPro" id="IPR008271">
    <property type="entry name" value="Ser/Thr_kinase_AS"/>
</dbReference>
<feature type="domain" description="Protein kinase" evidence="5">
    <location>
        <begin position="6"/>
        <end position="254"/>
    </location>
</feature>
<sequence>MFLPDYKDERKIGKGSFGTVYVATDVKTNAQVAIKKLPPFESCDEYVREVSVLKSFNSPYIVRYIDFRVVDEEAWIVMEYCQRGSLGAYLRSENRMPEPMIRDVAACCLMGLLYMHAKQVIHRDIKPDNLFISDKGLIKLGDFGLSEPLNHSSSKRSTVSGTSMYMAPEVYEERTELKSDVWSLGISLMELAEGKNPYDGKNPFTIMKEVCAGSPPTLSSSQWSTDFVDFVKLCLVREASQRPSVERLLAHSFVRDAVARIKREGKTVVIDAKDAPPEPIGTVVNLVIGTVVNLKPGTVVQPVAPMERVVISHEQELERGAAAVQEVVVCDNSCNETSVTAWRVEVFPSLRVLQIGQNCLANLAELALCDLPMLEKVTIGSQSVTRHAGSRLLIRNCAVLKQVKVGAGSFASSAELCITECQLLESVELMDGCFAACQQVLLQNLPCLIRLVLGKGVFQKECRFQLENLSKLELLTIDEQSLRETQEVRVVDVPSLKVATIQGVFAKAKTVHVENASLFEEDSTLKVAQQKPLDPEDPEDLKTVAKPQLLQGIVQEKADLALLPLTVRKIEVFPFGDRMDVSFSRFQDAEEVVIHDGSLRYAKSLSFCGMKSLKTIVVEENCFDSQYSKGALQIENCPALTSVTVKQGCFTHFSKCKLASLPALKTLTIGNDCFPTANLVVKSAAELESIRLGRNAFSSFHTCKLANLPKLRTLDTDAGALQGSSSCGCKASLQRLPELEAMGEDAFTKTRVMVHRVGYFSQGSSSRRTIQTWKSTLFLILFLVGFCAVAAAAVCLALFLNGYNKVKVSVIGDENDVEALGAWAKWVNTIVVPAGSFPAANFSALGVHRFTRLRELHLGAASFAQASGMELVALSSLKVLTVGADAFSNSTDAARIRDCSALREVTVSEGAFPAVSVLELEGLKRLTMLRIGDGCFGAADGLRLEGLNKLVTVVVGDNSFSSASDFIVSQLGKLASLSIGDNSFPNVEDFSLNQLERVASISVGSNCFSSAMGFSLSQLPKLASLSIGDNSFPNVEDFSLNQLEKVASISVGSNCFSSAMGFSLSQLPKLASLSVGDNSFPRAASAFVLNGMKYLQTVRVGRGCFQNSREVTLVGLKALQTASFGANAFSAAEGSFSVMDCSALTELTLDTGAFASFTTLKLSNLPSLASVSISAQCFRTGHTVSLTDLKRMTSFTVGSGCFSQSRGELHITGCSSLTSLTLNSNAFSGFTVLDLQGATKLETIAIQSNCFLNAASFALQRLDSLRSVTVGASSFSQAAGAFQLTECRSLETLTIEDGAFAQFASLELSGLPSLKTVKIGSSAFKQTGTVNLVGLSALRSFAVEAHSFTKKSGSFLVSDCAALSALSFASDTFTLFRSFTAEQAPALTTLSFGDGVFQNLSTFSLDRLDALTTLNFGRNTFPQRGSFAIRDCRSLLALNVPEGMFADFTSLRVEDNAALQTIAIGAGCFRPATAVQFVQLAALKTLTLSVDSFSTGAGSFLLKDCRALGTVRFVPSSFSAFTSLELNGLDSLSTLSLPTSCFPAASSVKLIGLGRLTTLTFQQSQFPTATGALTIKDCAMLQSLSFQAEAFAHFATLVLDGLPRLDALTFSAGCFESVQNFALQGFDRLKTLSFASDAFSAFSGAFSVKACPALTTLVFNSHAFALAQSFVLEEVPALSQLTVGVGCFKRAAKLNLQGLPKLKTLTLQDDSFSGAQGTLTICDCATLIQLFFGKSVFAKFRSLSLDSLPMLKTLSIGAHAFQFAAQVTLADLPELETVTVGASSFAAAGGSLKLQSCPRLKEVSVGSHACAQFSHFEVVDVPQLQTLSIGDGCFKSVQLFKLEALASLRRVHVGSGSFLYVGGYFYINRCNALSELQVGDDSFPDYTTFQLMNSNGLQTVGLGKNAFANTMYMEFRNLAALRNLMLAQSAMKGASVNCELIMTDLKNLRTFVAAGNNFITPRTASFVNLPSVQTVQWSAGLASAAAVLQNVAKPLVNCVGAFAQSVEVSTVAQLKTLPSNTRGIIVPSNTCNDAVSYWVSLNQFSKLVFLRVGNDCFGQVAQLVITNVPTLKSVEIGSDSFTEVKHTWPAKKDTNRKFLLTDCAAVESLTIGPGSFADFGVFKLERVSSLKTIAIGSMTTFYESYNFFHAKFELQHLPALTSVKLGTSAFRDTDVIKFEYLPLLTSIEFGYSAGCFGEYSGSTLTMISLPRLQSMTTVMGYKSDSCTYFRPHYITFTDLPQLQTAQLTSKAFKYKNHVSLRNAGALQPYFS</sequence>
<evidence type="ECO:0000256" key="1">
    <source>
        <dbReference type="ARBA" id="ARBA00022741"/>
    </source>
</evidence>
<proteinExistence type="predicted"/>
<gene>
    <name evidence="6" type="ORF">AV274_1688</name>
</gene>
<keyword evidence="7" id="KW-1185">Reference proteome</keyword>
<dbReference type="Pfam" id="PF00069">
    <property type="entry name" value="Pkinase"/>
    <property type="match status" value="1"/>
</dbReference>
<feature type="binding site" evidence="3">
    <location>
        <position position="36"/>
    </location>
    <ligand>
        <name>ATP</name>
        <dbReference type="ChEBI" id="CHEBI:30616"/>
    </ligand>
</feature>
<dbReference type="InterPro" id="IPR032675">
    <property type="entry name" value="LRR_dom_sf"/>
</dbReference>
<keyword evidence="4" id="KW-0472">Membrane</keyword>
<dbReference type="GO" id="GO:0004672">
    <property type="term" value="F:protein kinase activity"/>
    <property type="evidence" value="ECO:0007669"/>
    <property type="project" value="InterPro"/>
</dbReference>
<dbReference type="SMART" id="SM00220">
    <property type="entry name" value="S_TKc"/>
    <property type="match status" value="1"/>
</dbReference>
<dbReference type="PROSITE" id="PS00107">
    <property type="entry name" value="PROTEIN_KINASE_ATP"/>
    <property type="match status" value="1"/>
</dbReference>
<dbReference type="STRING" id="478820.A0A196SK62"/>